<protein>
    <submittedName>
        <fullName evidence="2">Uncharacterized protein</fullName>
    </submittedName>
</protein>
<evidence type="ECO:0000256" key="1">
    <source>
        <dbReference type="SAM" id="MobiDB-lite"/>
    </source>
</evidence>
<proteinExistence type="predicted"/>
<gene>
    <name evidence="2" type="ORF">FOMMEDRAFT_24249</name>
</gene>
<feature type="region of interest" description="Disordered" evidence="1">
    <location>
        <begin position="121"/>
        <end position="163"/>
    </location>
</feature>
<dbReference type="AlphaFoldDB" id="R7SH42"/>
<evidence type="ECO:0000313" key="3">
    <source>
        <dbReference type="Proteomes" id="UP000053630"/>
    </source>
</evidence>
<dbReference type="KEGG" id="fme:FOMMEDRAFT_24249"/>
<sequence length="259" mass="28356">MDHRANGTAREAGRLGDNSLYMVLKVAANGELREVVSQVRPGSSAHLFAVTSQDSRYENAHGVGPSGSRRNSFRHPKPCGACSATKSRCTPLPENPLLCVRCKSKNLRECPPHVPWRLRRANGERHDASGNPQTSSITQSQLPPMGPALPAAPAPAVMPHHSGPYSIHIGSQQHGQHAGGADRYPAYPYAPLNPEENLQQQGFYNMESGVLGADYSQTGPLPQLTFSPGPVTQQLYQHDSHVQPMNQYLQPNVQYNNWW</sequence>
<dbReference type="Proteomes" id="UP000053630">
    <property type="component" value="Unassembled WGS sequence"/>
</dbReference>
<dbReference type="RefSeq" id="XP_007272017.1">
    <property type="nucleotide sequence ID" value="XM_007271955.1"/>
</dbReference>
<accession>R7SH42</accession>
<dbReference type="GeneID" id="18678442"/>
<name>R7SH42_FOMME</name>
<feature type="compositionally biased region" description="Polar residues" evidence="1">
    <location>
        <begin position="130"/>
        <end position="141"/>
    </location>
</feature>
<reference evidence="3" key="1">
    <citation type="journal article" date="2012" name="Science">
        <title>The Paleozoic origin of enzymatic lignin decomposition reconstructed from 31 fungal genomes.</title>
        <authorList>
            <person name="Floudas D."/>
            <person name="Binder M."/>
            <person name="Riley R."/>
            <person name="Barry K."/>
            <person name="Blanchette R.A."/>
            <person name="Henrissat B."/>
            <person name="Martinez A.T."/>
            <person name="Otillar R."/>
            <person name="Spatafora J.W."/>
            <person name="Yadav J.S."/>
            <person name="Aerts A."/>
            <person name="Benoit I."/>
            <person name="Boyd A."/>
            <person name="Carlson A."/>
            <person name="Copeland A."/>
            <person name="Coutinho P.M."/>
            <person name="de Vries R.P."/>
            <person name="Ferreira P."/>
            <person name="Findley K."/>
            <person name="Foster B."/>
            <person name="Gaskell J."/>
            <person name="Glotzer D."/>
            <person name="Gorecki P."/>
            <person name="Heitman J."/>
            <person name="Hesse C."/>
            <person name="Hori C."/>
            <person name="Igarashi K."/>
            <person name="Jurgens J.A."/>
            <person name="Kallen N."/>
            <person name="Kersten P."/>
            <person name="Kohler A."/>
            <person name="Kuees U."/>
            <person name="Kumar T.K.A."/>
            <person name="Kuo A."/>
            <person name="LaButti K."/>
            <person name="Larrondo L.F."/>
            <person name="Lindquist E."/>
            <person name="Ling A."/>
            <person name="Lombard V."/>
            <person name="Lucas S."/>
            <person name="Lundell T."/>
            <person name="Martin R."/>
            <person name="McLaughlin D.J."/>
            <person name="Morgenstern I."/>
            <person name="Morin E."/>
            <person name="Murat C."/>
            <person name="Nagy L.G."/>
            <person name="Nolan M."/>
            <person name="Ohm R.A."/>
            <person name="Patyshakuliyeva A."/>
            <person name="Rokas A."/>
            <person name="Ruiz-Duenas F.J."/>
            <person name="Sabat G."/>
            <person name="Salamov A."/>
            <person name="Samejima M."/>
            <person name="Schmutz J."/>
            <person name="Slot J.C."/>
            <person name="St John F."/>
            <person name="Stenlid J."/>
            <person name="Sun H."/>
            <person name="Sun S."/>
            <person name="Syed K."/>
            <person name="Tsang A."/>
            <person name="Wiebenga A."/>
            <person name="Young D."/>
            <person name="Pisabarro A."/>
            <person name="Eastwood D.C."/>
            <person name="Martin F."/>
            <person name="Cullen D."/>
            <person name="Grigoriev I.V."/>
            <person name="Hibbett D.S."/>
        </authorList>
    </citation>
    <scope>NUCLEOTIDE SEQUENCE [LARGE SCALE GENOMIC DNA]</scope>
    <source>
        <strain evidence="3">MF3/22</strain>
    </source>
</reference>
<feature type="compositionally biased region" description="Pro residues" evidence="1">
    <location>
        <begin position="144"/>
        <end position="153"/>
    </location>
</feature>
<evidence type="ECO:0000313" key="2">
    <source>
        <dbReference type="EMBL" id="EJC97617.1"/>
    </source>
</evidence>
<dbReference type="EMBL" id="JH717986">
    <property type="protein sequence ID" value="EJC97617.1"/>
    <property type="molecule type" value="Genomic_DNA"/>
</dbReference>
<keyword evidence="3" id="KW-1185">Reference proteome</keyword>
<organism evidence="2 3">
    <name type="scientific">Fomitiporia mediterranea (strain MF3/22)</name>
    <name type="common">Grapevine white-rot fungus</name>
    <dbReference type="NCBI Taxonomy" id="694068"/>
    <lineage>
        <taxon>Eukaryota</taxon>
        <taxon>Fungi</taxon>
        <taxon>Dikarya</taxon>
        <taxon>Basidiomycota</taxon>
        <taxon>Agaricomycotina</taxon>
        <taxon>Agaricomycetes</taxon>
        <taxon>Hymenochaetales</taxon>
        <taxon>Hymenochaetaceae</taxon>
        <taxon>Fomitiporia</taxon>
    </lineage>
</organism>